<name>A0A2S4L0J5_9HYPO</name>
<evidence type="ECO:0000313" key="3">
    <source>
        <dbReference type="EMBL" id="POR35972.1"/>
    </source>
</evidence>
<keyword evidence="3" id="KW-0378">Hydrolase</keyword>
<keyword evidence="3" id="KW-0067">ATP-binding</keyword>
<feature type="domain" description="DNA2/NAM7 helicase helicase" evidence="2">
    <location>
        <begin position="723"/>
        <end position="789"/>
    </location>
</feature>
<dbReference type="Pfam" id="PF13086">
    <property type="entry name" value="AAA_11"/>
    <property type="match status" value="1"/>
</dbReference>
<evidence type="ECO:0000313" key="4">
    <source>
        <dbReference type="Proteomes" id="UP000237481"/>
    </source>
</evidence>
<evidence type="ECO:0000256" key="1">
    <source>
        <dbReference type="SAM" id="MobiDB-lite"/>
    </source>
</evidence>
<gene>
    <name evidence="3" type="ORF">TPAR_03826</name>
</gene>
<dbReference type="Gene3D" id="3.40.50.300">
    <property type="entry name" value="P-loop containing nucleotide triphosphate hydrolases"/>
    <property type="match status" value="1"/>
</dbReference>
<proteinExistence type="predicted"/>
<feature type="compositionally biased region" description="Basic and acidic residues" evidence="1">
    <location>
        <begin position="373"/>
        <end position="393"/>
    </location>
</feature>
<dbReference type="GO" id="GO:0004386">
    <property type="term" value="F:helicase activity"/>
    <property type="evidence" value="ECO:0007669"/>
    <property type="project" value="UniProtKB-KW"/>
</dbReference>
<dbReference type="AlphaFoldDB" id="A0A2S4L0J5"/>
<reference evidence="3 4" key="1">
    <citation type="submission" date="2018-01" db="EMBL/GenBank/DDBJ databases">
        <title>Harnessing the power of phylogenomics to disentangle the directionality and signatures of interkingdom host jumping in the parasitic fungal genus Tolypocladium.</title>
        <authorList>
            <person name="Quandt C.A."/>
            <person name="Patterson W."/>
            <person name="Spatafora J.W."/>
        </authorList>
    </citation>
    <scope>NUCLEOTIDE SEQUENCE [LARGE SCALE GENOMIC DNA]</scope>
    <source>
        <strain evidence="3 4">NRBC 100945</strain>
    </source>
</reference>
<feature type="region of interest" description="Disordered" evidence="1">
    <location>
        <begin position="371"/>
        <end position="415"/>
    </location>
</feature>
<dbReference type="STRING" id="94208.A0A2S4L0J5"/>
<keyword evidence="3" id="KW-0547">Nucleotide-binding</keyword>
<accession>A0A2S4L0J5</accession>
<sequence length="797" mass="87276">MVLDNEANVMIGSDIIADSKIGVRIIAVSRKQSQSFVGFQLSVEMDRPVGAGRVHSLSANSGEETKLVLKARLPIDHFDWIVTPLAKKKNDHIHPGYGLFVEGFRKSFVSSDEETTSWMNRDAPILGTKSLPDILKSRSFLFIAPHGKTVFKLLQKSAAPPRWMGYPYGDKHAFDMARYKTLMPGQLGSQYGAQYAFDSANDMVACLTQSHVQDVYWLFCDVEQIGTMDVQAALIPVANTRRQFYAVVNLTKELIQNFALSWRRLTKNAYPFSVLVKPNGGATESIWDAVIQPKSAIPGLTGDGKLVLRLRRQDTEEQKFTPTSFTTWEQAQAAGNGEGELAVGSIIKTDKIRVSGAAKLLSSAEVFPFQGKTRKEEERGQVPDENAGAKDPDQAPGEVDGDKAPDDEDEDDDEDVDANELFQARLRPADPSQTYRTMLVREYFLDLMLGHGFWRSCTHVPSPPPDVDLDKVTAAIANLDLNGRPLGMPSPPIIDVTDGIAPNILAGIMEGIDATIRDDFLVYLKSAPLGVLLLSGFAGAGKSQVTSVIASCLIASTGTRMAYVSSPTNVAVTNICDRISTTWSRIVDKFAEEHPDSNLRYAIVIRGFELRHEITKLFDTLRIARGGQGMDADAGVWAPTAWAMLNSFAFYTLQVLGYVGTDVPIMSTTRSSQALIDIKRFIDGKKEFENICSLARGDMTWEEYNDGEGGCPVASLREVMYKIGFSASVIATTPAVANSGFFHKLNRLSDVVVLDEAGAMTRADAISVWGNTGRPCVLAGDTNQLPPTMRESLSWST</sequence>
<feature type="compositionally biased region" description="Acidic residues" evidence="1">
    <location>
        <begin position="405"/>
        <end position="415"/>
    </location>
</feature>
<dbReference type="InterPro" id="IPR041677">
    <property type="entry name" value="DNA2/NAM7_AAA_11"/>
</dbReference>
<dbReference type="EMBL" id="PKSG01000373">
    <property type="protein sequence ID" value="POR35972.1"/>
    <property type="molecule type" value="Genomic_DNA"/>
</dbReference>
<dbReference type="Proteomes" id="UP000237481">
    <property type="component" value="Unassembled WGS sequence"/>
</dbReference>
<comment type="caution">
    <text evidence="3">The sequence shown here is derived from an EMBL/GenBank/DDBJ whole genome shotgun (WGS) entry which is preliminary data.</text>
</comment>
<keyword evidence="4" id="KW-1185">Reference proteome</keyword>
<dbReference type="SUPFAM" id="SSF52540">
    <property type="entry name" value="P-loop containing nucleoside triphosphate hydrolases"/>
    <property type="match status" value="1"/>
</dbReference>
<organism evidence="3 4">
    <name type="scientific">Tolypocladium paradoxum</name>
    <dbReference type="NCBI Taxonomy" id="94208"/>
    <lineage>
        <taxon>Eukaryota</taxon>
        <taxon>Fungi</taxon>
        <taxon>Dikarya</taxon>
        <taxon>Ascomycota</taxon>
        <taxon>Pezizomycotina</taxon>
        <taxon>Sordariomycetes</taxon>
        <taxon>Hypocreomycetidae</taxon>
        <taxon>Hypocreales</taxon>
        <taxon>Ophiocordycipitaceae</taxon>
        <taxon>Tolypocladium</taxon>
    </lineage>
</organism>
<dbReference type="InterPro" id="IPR027417">
    <property type="entry name" value="P-loop_NTPase"/>
</dbReference>
<evidence type="ECO:0000259" key="2">
    <source>
        <dbReference type="Pfam" id="PF13086"/>
    </source>
</evidence>
<keyword evidence="3" id="KW-0347">Helicase</keyword>
<dbReference type="OrthoDB" id="6513042at2759"/>
<protein>
    <submittedName>
        <fullName evidence="3">DNA helicase</fullName>
    </submittedName>
</protein>